<feature type="region of interest" description="Disordered" evidence="1">
    <location>
        <begin position="28"/>
        <end position="52"/>
    </location>
</feature>
<sequence>MKFQSRLRILQASPHRVDNVDRLARQIPGSASESLEEEAGEGSEKGDGEVPVQSKGVGFHLDLMYWNQECENNFPLLREGLRIQAQERCKTIKTLSFGRTTTKHAMFKVTEAGLLVYSRQANYFIFPRGTEFCLYHFSCPRVTPRSFTLALSKMSA</sequence>
<reference evidence="2" key="1">
    <citation type="journal article" date="2023" name="G3 (Bethesda)">
        <title>A reference genome for the long-term kleptoplast-retaining sea slug Elysia crispata morphotype clarki.</title>
        <authorList>
            <person name="Eastman K.E."/>
            <person name="Pendleton A.L."/>
            <person name="Shaikh M.A."/>
            <person name="Suttiyut T."/>
            <person name="Ogas R."/>
            <person name="Tomko P."/>
            <person name="Gavelis G."/>
            <person name="Widhalm J.R."/>
            <person name="Wisecaver J.H."/>
        </authorList>
    </citation>
    <scope>NUCLEOTIDE SEQUENCE</scope>
    <source>
        <strain evidence="2">ECLA1</strain>
    </source>
</reference>
<evidence type="ECO:0000313" key="3">
    <source>
        <dbReference type="Proteomes" id="UP001283361"/>
    </source>
</evidence>
<evidence type="ECO:0000256" key="1">
    <source>
        <dbReference type="SAM" id="MobiDB-lite"/>
    </source>
</evidence>
<gene>
    <name evidence="2" type="ORF">RRG08_027177</name>
</gene>
<keyword evidence="3" id="KW-1185">Reference proteome</keyword>
<evidence type="ECO:0000313" key="2">
    <source>
        <dbReference type="EMBL" id="KAK3726516.1"/>
    </source>
</evidence>
<protein>
    <submittedName>
        <fullName evidence="2">Uncharacterized protein</fullName>
    </submittedName>
</protein>
<dbReference type="Proteomes" id="UP001283361">
    <property type="component" value="Unassembled WGS sequence"/>
</dbReference>
<accession>A0AAE0XZP5</accession>
<proteinExistence type="predicted"/>
<comment type="caution">
    <text evidence="2">The sequence shown here is derived from an EMBL/GenBank/DDBJ whole genome shotgun (WGS) entry which is preliminary data.</text>
</comment>
<dbReference type="EMBL" id="JAWDGP010007300">
    <property type="protein sequence ID" value="KAK3726516.1"/>
    <property type="molecule type" value="Genomic_DNA"/>
</dbReference>
<dbReference type="AlphaFoldDB" id="A0AAE0XZP5"/>
<organism evidence="2 3">
    <name type="scientific">Elysia crispata</name>
    <name type="common">lettuce slug</name>
    <dbReference type="NCBI Taxonomy" id="231223"/>
    <lineage>
        <taxon>Eukaryota</taxon>
        <taxon>Metazoa</taxon>
        <taxon>Spiralia</taxon>
        <taxon>Lophotrochozoa</taxon>
        <taxon>Mollusca</taxon>
        <taxon>Gastropoda</taxon>
        <taxon>Heterobranchia</taxon>
        <taxon>Euthyneura</taxon>
        <taxon>Panpulmonata</taxon>
        <taxon>Sacoglossa</taxon>
        <taxon>Placobranchoidea</taxon>
        <taxon>Plakobranchidae</taxon>
        <taxon>Elysia</taxon>
    </lineage>
</organism>
<name>A0AAE0XZP5_9GAST</name>